<reference evidence="1" key="1">
    <citation type="submission" date="2022-09" db="EMBL/GenBank/DDBJ databases">
        <title>Tahibacter sp. nov., isolated from a fresh water.</title>
        <authorList>
            <person name="Baek J.H."/>
            <person name="Lee J.K."/>
            <person name="Kim J.M."/>
            <person name="Jeon C.O."/>
        </authorList>
    </citation>
    <scope>NUCLEOTIDE SEQUENCE</scope>
    <source>
        <strain evidence="1">W38</strain>
    </source>
</reference>
<sequence length="104" mass="11396">MAKYCDHVYSSPQDVAWLEGLIQQLPGGEHVRVTCRDGRIVTGIVSEPPILQVAEQPDGREGSNALLRLERAGGATLDGICDIWLDTITRVEPLIHPQVSELSH</sequence>
<dbReference type="RefSeq" id="WP_261696835.1">
    <property type="nucleotide sequence ID" value="NZ_CP104694.1"/>
</dbReference>
<protein>
    <submittedName>
        <fullName evidence="1">DUF3247 family protein</fullName>
    </submittedName>
</protein>
<dbReference type="Proteomes" id="UP001064632">
    <property type="component" value="Chromosome"/>
</dbReference>
<name>A0ABY6BKF3_9GAMM</name>
<dbReference type="Pfam" id="PF11607">
    <property type="entry name" value="DUF3247"/>
    <property type="match status" value="1"/>
</dbReference>
<evidence type="ECO:0000313" key="2">
    <source>
        <dbReference type="Proteomes" id="UP001064632"/>
    </source>
</evidence>
<dbReference type="InterPro" id="IPR021649">
    <property type="entry name" value="DUF3247"/>
</dbReference>
<organism evidence="1 2">
    <name type="scientific">Tahibacter amnicola</name>
    <dbReference type="NCBI Taxonomy" id="2976241"/>
    <lineage>
        <taxon>Bacteria</taxon>
        <taxon>Pseudomonadati</taxon>
        <taxon>Pseudomonadota</taxon>
        <taxon>Gammaproteobacteria</taxon>
        <taxon>Lysobacterales</taxon>
        <taxon>Rhodanobacteraceae</taxon>
        <taxon>Tahibacter</taxon>
    </lineage>
</organism>
<dbReference type="EMBL" id="CP104694">
    <property type="protein sequence ID" value="UXI69883.1"/>
    <property type="molecule type" value="Genomic_DNA"/>
</dbReference>
<proteinExistence type="predicted"/>
<keyword evidence="2" id="KW-1185">Reference proteome</keyword>
<evidence type="ECO:0000313" key="1">
    <source>
        <dbReference type="EMBL" id="UXI69883.1"/>
    </source>
</evidence>
<dbReference type="Gene3D" id="2.30.30.720">
    <property type="entry name" value="Protein of unknown function (DUF3247)"/>
    <property type="match status" value="1"/>
</dbReference>
<accession>A0ABY6BKF3</accession>
<gene>
    <name evidence="1" type="ORF">N4264_09730</name>
</gene>